<feature type="compositionally biased region" description="Low complexity" evidence="3">
    <location>
        <begin position="27"/>
        <end position="39"/>
    </location>
</feature>
<evidence type="ECO:0000313" key="5">
    <source>
        <dbReference type="Proteomes" id="UP000054248"/>
    </source>
</evidence>
<keyword evidence="1" id="KW-0433">Leucine-rich repeat</keyword>
<feature type="compositionally biased region" description="Low complexity" evidence="3">
    <location>
        <begin position="387"/>
        <end position="398"/>
    </location>
</feature>
<dbReference type="Gene3D" id="3.80.10.10">
    <property type="entry name" value="Ribonuclease Inhibitor"/>
    <property type="match status" value="1"/>
</dbReference>
<feature type="region of interest" description="Disordered" evidence="3">
    <location>
        <begin position="162"/>
        <end position="205"/>
    </location>
</feature>
<keyword evidence="2" id="KW-0677">Repeat</keyword>
<dbReference type="InterPro" id="IPR050216">
    <property type="entry name" value="LRR_domain-containing"/>
</dbReference>
<sequence>MSNAYLPSPPVSPTPQRRSTSNQPARSSSHTASSSSISSGILTDPFAANAKATQAPPLYYQRHRTPRTPEPETRHAKSSVFQLQTPPAEVDRVPRKVSFQSDGIVVDDPQKLLWEEAIDSLFAGRSSEIDLRNKNLTYIPPIVSDTAKLVVLKRNGVGSQRSTRLSSRAVSAPVNTMAGPSSRSLDRTKTSMFGSNPRSTALDDKEPAKHAEIQLLLGSNVITTLPNELFLLRGLTVLSLRSNQLTHVPPAIACLVNLDELNLSNNRISYMPSEILGMNLKKLLLNANPLLQPPRPFGGDRLMSPVVRHQQGVRTLLDIATSVLLSPPLSSATEVGMRTKTKLEEIWELPLPPGVLHAELVRKINAALPRACRSRTMDSPSRTVRASSPSPQPSGKQPAISQDVEDDAGMNPRYNVCPSPNHPSASMFVDHAEERFEWIRDVVVFVSDLPGGAVPIQWRGCSSGCLEFLERQVDNDALSGSNPAKGMVIEQHWEDEFELDS</sequence>
<reference evidence="4 5" key="1">
    <citation type="submission" date="2014-04" db="EMBL/GenBank/DDBJ databases">
        <authorList>
            <consortium name="DOE Joint Genome Institute"/>
            <person name="Kuo A."/>
            <person name="Girlanda M."/>
            <person name="Perotto S."/>
            <person name="Kohler A."/>
            <person name="Nagy L.G."/>
            <person name="Floudas D."/>
            <person name="Copeland A."/>
            <person name="Barry K.W."/>
            <person name="Cichocki N."/>
            <person name="Veneault-Fourrey C."/>
            <person name="LaButti K."/>
            <person name="Lindquist E.A."/>
            <person name="Lipzen A."/>
            <person name="Lundell T."/>
            <person name="Morin E."/>
            <person name="Murat C."/>
            <person name="Sun H."/>
            <person name="Tunlid A."/>
            <person name="Henrissat B."/>
            <person name="Grigoriev I.V."/>
            <person name="Hibbett D.S."/>
            <person name="Martin F."/>
            <person name="Nordberg H.P."/>
            <person name="Cantor M.N."/>
            <person name="Hua S.X."/>
        </authorList>
    </citation>
    <scope>NUCLEOTIDE SEQUENCE [LARGE SCALE GENOMIC DNA]</scope>
    <source>
        <strain evidence="4 5">MUT 4182</strain>
    </source>
</reference>
<protein>
    <submittedName>
        <fullName evidence="4">Uncharacterized protein</fullName>
    </submittedName>
</protein>
<dbReference type="InterPro" id="IPR003591">
    <property type="entry name" value="Leu-rich_rpt_typical-subtyp"/>
</dbReference>
<feature type="compositionally biased region" description="Polar residues" evidence="3">
    <location>
        <begin position="377"/>
        <end position="386"/>
    </location>
</feature>
<dbReference type="GO" id="GO:0005737">
    <property type="term" value="C:cytoplasm"/>
    <property type="evidence" value="ECO:0007669"/>
    <property type="project" value="TreeGrafter"/>
</dbReference>
<dbReference type="Proteomes" id="UP000054248">
    <property type="component" value="Unassembled WGS sequence"/>
</dbReference>
<dbReference type="PANTHER" id="PTHR48051">
    <property type="match status" value="1"/>
</dbReference>
<proteinExistence type="predicted"/>
<gene>
    <name evidence="4" type="ORF">M407DRAFT_23438</name>
</gene>
<evidence type="ECO:0000256" key="1">
    <source>
        <dbReference type="ARBA" id="ARBA00022614"/>
    </source>
</evidence>
<dbReference type="HOGENOM" id="CLU_023474_0_0_1"/>
<feature type="region of interest" description="Disordered" evidence="3">
    <location>
        <begin position="1"/>
        <end position="81"/>
    </location>
</feature>
<dbReference type="AlphaFoldDB" id="A0A0C3QL31"/>
<keyword evidence="5" id="KW-1185">Reference proteome</keyword>
<dbReference type="OrthoDB" id="660555at2759"/>
<organism evidence="4 5">
    <name type="scientific">Tulasnella calospora MUT 4182</name>
    <dbReference type="NCBI Taxonomy" id="1051891"/>
    <lineage>
        <taxon>Eukaryota</taxon>
        <taxon>Fungi</taxon>
        <taxon>Dikarya</taxon>
        <taxon>Basidiomycota</taxon>
        <taxon>Agaricomycotina</taxon>
        <taxon>Agaricomycetes</taxon>
        <taxon>Cantharellales</taxon>
        <taxon>Tulasnellaceae</taxon>
        <taxon>Tulasnella</taxon>
    </lineage>
</organism>
<dbReference type="InterPro" id="IPR032675">
    <property type="entry name" value="LRR_dom_sf"/>
</dbReference>
<dbReference type="SUPFAM" id="SSF52075">
    <property type="entry name" value="Outer arm dynein light chain 1"/>
    <property type="match status" value="1"/>
</dbReference>
<dbReference type="STRING" id="1051891.A0A0C3QL31"/>
<dbReference type="SMART" id="SM00369">
    <property type="entry name" value="LRR_TYP"/>
    <property type="match status" value="2"/>
</dbReference>
<feature type="region of interest" description="Disordered" evidence="3">
    <location>
        <begin position="372"/>
        <end position="414"/>
    </location>
</feature>
<dbReference type="InterPro" id="IPR001611">
    <property type="entry name" value="Leu-rich_rpt"/>
</dbReference>
<evidence type="ECO:0000313" key="4">
    <source>
        <dbReference type="EMBL" id="KIO27254.1"/>
    </source>
</evidence>
<dbReference type="EMBL" id="KN823011">
    <property type="protein sequence ID" value="KIO27254.1"/>
    <property type="molecule type" value="Genomic_DNA"/>
</dbReference>
<feature type="compositionally biased region" description="Polar residues" evidence="3">
    <location>
        <begin position="190"/>
        <end position="199"/>
    </location>
</feature>
<dbReference type="PANTHER" id="PTHR48051:SF1">
    <property type="entry name" value="RAS SUPPRESSOR PROTEIN 1"/>
    <property type="match status" value="1"/>
</dbReference>
<dbReference type="PROSITE" id="PS51450">
    <property type="entry name" value="LRR"/>
    <property type="match status" value="1"/>
</dbReference>
<evidence type="ECO:0000256" key="3">
    <source>
        <dbReference type="SAM" id="MobiDB-lite"/>
    </source>
</evidence>
<dbReference type="Pfam" id="PF13855">
    <property type="entry name" value="LRR_8"/>
    <property type="match status" value="1"/>
</dbReference>
<reference evidence="5" key="2">
    <citation type="submission" date="2015-01" db="EMBL/GenBank/DDBJ databases">
        <title>Evolutionary Origins and Diversification of the Mycorrhizal Mutualists.</title>
        <authorList>
            <consortium name="DOE Joint Genome Institute"/>
            <consortium name="Mycorrhizal Genomics Consortium"/>
            <person name="Kohler A."/>
            <person name="Kuo A."/>
            <person name="Nagy L.G."/>
            <person name="Floudas D."/>
            <person name="Copeland A."/>
            <person name="Barry K.W."/>
            <person name="Cichocki N."/>
            <person name="Veneault-Fourrey C."/>
            <person name="LaButti K."/>
            <person name="Lindquist E.A."/>
            <person name="Lipzen A."/>
            <person name="Lundell T."/>
            <person name="Morin E."/>
            <person name="Murat C."/>
            <person name="Riley R."/>
            <person name="Ohm R."/>
            <person name="Sun H."/>
            <person name="Tunlid A."/>
            <person name="Henrissat B."/>
            <person name="Grigoriev I.V."/>
            <person name="Hibbett D.S."/>
            <person name="Martin F."/>
        </authorList>
    </citation>
    <scope>NUCLEOTIDE SEQUENCE [LARGE SCALE GENOMIC DNA]</scope>
    <source>
        <strain evidence="5">MUT 4182</strain>
    </source>
</reference>
<accession>A0A0C3QL31</accession>
<evidence type="ECO:0000256" key="2">
    <source>
        <dbReference type="ARBA" id="ARBA00022737"/>
    </source>
</evidence>
<name>A0A0C3QL31_9AGAM</name>
<feature type="compositionally biased region" description="Polar residues" evidence="3">
    <location>
        <begin position="14"/>
        <end position="26"/>
    </location>
</feature>